<accession>A0A9P4IS86</accession>
<dbReference type="EMBL" id="ML978121">
    <property type="protein sequence ID" value="KAF2105093.1"/>
    <property type="molecule type" value="Genomic_DNA"/>
</dbReference>
<dbReference type="PANTHER" id="PTHR43135">
    <property type="entry name" value="ALPHA-D-RIBOSE 1-METHYLPHOSPHONATE 5-TRIPHOSPHATE DIPHOSPHATASE"/>
    <property type="match status" value="1"/>
</dbReference>
<dbReference type="Gene3D" id="1.20.58.520">
    <property type="entry name" value="Amidohydrolase"/>
    <property type="match status" value="1"/>
</dbReference>
<keyword evidence="3" id="KW-1185">Reference proteome</keyword>
<comment type="caution">
    <text evidence="2">The sequence shown here is derived from an EMBL/GenBank/DDBJ whole genome shotgun (WGS) entry which is preliminary data.</text>
</comment>
<dbReference type="InterPro" id="IPR032466">
    <property type="entry name" value="Metal_Hydrolase"/>
</dbReference>
<dbReference type="Gene3D" id="3.30.110.90">
    <property type="entry name" value="Amidohydrolase"/>
    <property type="match status" value="1"/>
</dbReference>
<protein>
    <recommendedName>
        <fullName evidence="1">Amidohydrolase-related domain-containing protein</fullName>
    </recommendedName>
</protein>
<dbReference type="Gene3D" id="2.30.40.10">
    <property type="entry name" value="Urease, subunit C, domain 1"/>
    <property type="match status" value="1"/>
</dbReference>
<dbReference type="OrthoDB" id="5595695at2759"/>
<dbReference type="InterPro" id="IPR006680">
    <property type="entry name" value="Amidohydro-rel"/>
</dbReference>
<sequence length="432" mass="47487">MVDISPRDNFVVTDVLIFDGSRFIERGYVVVGKGKICDVGEGTYEKAHDDIVPVYSMPDHTVLPGLIDAHIHGLGGNPICLEQSLNFGVTTVCDMHNGRGSITKLQQFASDPANKSRFADFKSCGMGATISGGWPEPVMRLHAKGPNVQTVIDRWPKLQSPHDADPFVQEQVEQCGAEYIKLFHELGDSLKNKMPSTPSLELQRALIEAAHAHGLPAVGHAFSFEGMLELLQCGIDGLMHAPLDKARSDDYVGLFKEKKAFINPTLTCLASQSSAADELQRRFHADPFAQKMLFNTKPRKNLAMGGESAHVQHGIDMTRKLYENGVPIVVGSDSSGQASGQQFGLTMHMEMHLLAHEVDMKPIDVLKSSTSTTADRFGFTDRGSLDVGKKADLILINGDVRDVMEDEQNLCLPIRAVWRDGVLDSRYDQFLE</sequence>
<dbReference type="Proteomes" id="UP000799772">
    <property type="component" value="Unassembled WGS sequence"/>
</dbReference>
<evidence type="ECO:0000259" key="1">
    <source>
        <dbReference type="Pfam" id="PF01979"/>
    </source>
</evidence>
<reference evidence="2" key="1">
    <citation type="journal article" date="2020" name="Stud. Mycol.">
        <title>101 Dothideomycetes genomes: a test case for predicting lifestyles and emergence of pathogens.</title>
        <authorList>
            <person name="Haridas S."/>
            <person name="Albert R."/>
            <person name="Binder M."/>
            <person name="Bloem J."/>
            <person name="Labutti K."/>
            <person name="Salamov A."/>
            <person name="Andreopoulos B."/>
            <person name="Baker S."/>
            <person name="Barry K."/>
            <person name="Bills G."/>
            <person name="Bluhm B."/>
            <person name="Cannon C."/>
            <person name="Castanera R."/>
            <person name="Culley D."/>
            <person name="Daum C."/>
            <person name="Ezra D."/>
            <person name="Gonzalez J."/>
            <person name="Henrissat B."/>
            <person name="Kuo A."/>
            <person name="Liang C."/>
            <person name="Lipzen A."/>
            <person name="Lutzoni F."/>
            <person name="Magnuson J."/>
            <person name="Mondo S."/>
            <person name="Nolan M."/>
            <person name="Ohm R."/>
            <person name="Pangilinan J."/>
            <person name="Park H.-J."/>
            <person name="Ramirez L."/>
            <person name="Alfaro M."/>
            <person name="Sun H."/>
            <person name="Tritt A."/>
            <person name="Yoshinaga Y."/>
            <person name="Zwiers L.-H."/>
            <person name="Turgeon B."/>
            <person name="Goodwin S."/>
            <person name="Spatafora J."/>
            <person name="Crous P."/>
            <person name="Grigoriev I."/>
        </authorList>
    </citation>
    <scope>NUCLEOTIDE SEQUENCE</scope>
    <source>
        <strain evidence="2">CBS 133067</strain>
    </source>
</reference>
<dbReference type="SUPFAM" id="SSF51338">
    <property type="entry name" value="Composite domain of metallo-dependent hydrolases"/>
    <property type="match status" value="1"/>
</dbReference>
<evidence type="ECO:0000313" key="3">
    <source>
        <dbReference type="Proteomes" id="UP000799772"/>
    </source>
</evidence>
<gene>
    <name evidence="2" type="ORF">NA57DRAFT_31416</name>
</gene>
<dbReference type="InterPro" id="IPR051781">
    <property type="entry name" value="Metallo-dep_Hydrolase"/>
</dbReference>
<dbReference type="InterPro" id="IPR011059">
    <property type="entry name" value="Metal-dep_hydrolase_composite"/>
</dbReference>
<name>A0A9P4IS86_9PEZI</name>
<feature type="domain" description="Amidohydrolase-related" evidence="1">
    <location>
        <begin position="61"/>
        <end position="399"/>
    </location>
</feature>
<dbReference type="Gene3D" id="3.40.50.10910">
    <property type="entry name" value="Amidohydrolase"/>
    <property type="match status" value="1"/>
</dbReference>
<proteinExistence type="predicted"/>
<organism evidence="2 3">
    <name type="scientific">Rhizodiscina lignyota</name>
    <dbReference type="NCBI Taxonomy" id="1504668"/>
    <lineage>
        <taxon>Eukaryota</taxon>
        <taxon>Fungi</taxon>
        <taxon>Dikarya</taxon>
        <taxon>Ascomycota</taxon>
        <taxon>Pezizomycotina</taxon>
        <taxon>Dothideomycetes</taxon>
        <taxon>Pleosporomycetidae</taxon>
        <taxon>Aulographales</taxon>
        <taxon>Rhizodiscinaceae</taxon>
        <taxon>Rhizodiscina</taxon>
    </lineage>
</organism>
<dbReference type="SUPFAM" id="SSF51556">
    <property type="entry name" value="Metallo-dependent hydrolases"/>
    <property type="match status" value="1"/>
</dbReference>
<evidence type="ECO:0000313" key="2">
    <source>
        <dbReference type="EMBL" id="KAF2105093.1"/>
    </source>
</evidence>
<dbReference type="AlphaFoldDB" id="A0A9P4IS86"/>
<dbReference type="Pfam" id="PF01979">
    <property type="entry name" value="Amidohydro_1"/>
    <property type="match status" value="1"/>
</dbReference>
<dbReference type="PANTHER" id="PTHR43135:SF3">
    <property type="entry name" value="ALPHA-D-RIBOSE 1-METHYLPHOSPHONATE 5-TRIPHOSPHATE DIPHOSPHATASE"/>
    <property type="match status" value="1"/>
</dbReference>
<dbReference type="GO" id="GO:0016810">
    <property type="term" value="F:hydrolase activity, acting on carbon-nitrogen (but not peptide) bonds"/>
    <property type="evidence" value="ECO:0007669"/>
    <property type="project" value="InterPro"/>
</dbReference>